<organism evidence="1">
    <name type="scientific">Anguilla anguilla</name>
    <name type="common">European freshwater eel</name>
    <name type="synonym">Muraena anguilla</name>
    <dbReference type="NCBI Taxonomy" id="7936"/>
    <lineage>
        <taxon>Eukaryota</taxon>
        <taxon>Metazoa</taxon>
        <taxon>Chordata</taxon>
        <taxon>Craniata</taxon>
        <taxon>Vertebrata</taxon>
        <taxon>Euteleostomi</taxon>
        <taxon>Actinopterygii</taxon>
        <taxon>Neopterygii</taxon>
        <taxon>Teleostei</taxon>
        <taxon>Anguilliformes</taxon>
        <taxon>Anguillidae</taxon>
        <taxon>Anguilla</taxon>
    </lineage>
</organism>
<dbReference type="EMBL" id="GBXM01005555">
    <property type="protein sequence ID" value="JAI03023.1"/>
    <property type="molecule type" value="Transcribed_RNA"/>
</dbReference>
<reference evidence="1" key="2">
    <citation type="journal article" date="2015" name="Fish Shellfish Immunol.">
        <title>Early steps in the European eel (Anguilla anguilla)-Vibrio vulnificus interaction in the gills: Role of the RtxA13 toxin.</title>
        <authorList>
            <person name="Callol A."/>
            <person name="Pajuelo D."/>
            <person name="Ebbesson L."/>
            <person name="Teles M."/>
            <person name="MacKenzie S."/>
            <person name="Amaro C."/>
        </authorList>
    </citation>
    <scope>NUCLEOTIDE SEQUENCE</scope>
</reference>
<sequence length="54" mass="6444">MKRICNDCYLSFKIPLEKFYFAFKSLVFPIHFNEELHALRSTCTVQVYFQGFTA</sequence>
<proteinExistence type="predicted"/>
<name>A0A0E9XJW7_ANGAN</name>
<evidence type="ECO:0000313" key="1">
    <source>
        <dbReference type="EMBL" id="JAI03023.1"/>
    </source>
</evidence>
<dbReference type="AlphaFoldDB" id="A0A0E9XJW7"/>
<reference evidence="1" key="1">
    <citation type="submission" date="2014-11" db="EMBL/GenBank/DDBJ databases">
        <authorList>
            <person name="Amaro Gonzalez C."/>
        </authorList>
    </citation>
    <scope>NUCLEOTIDE SEQUENCE</scope>
</reference>
<protein>
    <submittedName>
        <fullName evidence="1">Uncharacterized protein</fullName>
    </submittedName>
</protein>
<accession>A0A0E9XJW7</accession>